<dbReference type="InterPro" id="IPR006680">
    <property type="entry name" value="Amidohydro-rel"/>
</dbReference>
<keyword evidence="13" id="KW-1185">Reference proteome</keyword>
<dbReference type="SUPFAM" id="SSF51556">
    <property type="entry name" value="Metallo-dependent hydrolases"/>
    <property type="match status" value="1"/>
</dbReference>
<evidence type="ECO:0000256" key="7">
    <source>
        <dbReference type="ARBA" id="ARBA00047647"/>
    </source>
</evidence>
<accession>A0A3P7HSL5</accession>
<dbReference type="NCBIfam" id="TIGR00221">
    <property type="entry name" value="nagA"/>
    <property type="match status" value="1"/>
</dbReference>
<evidence type="ECO:0000256" key="1">
    <source>
        <dbReference type="ARBA" id="ARBA00010716"/>
    </source>
</evidence>
<feature type="domain" description="Amidohydrolase-related" evidence="11">
    <location>
        <begin position="32"/>
        <end position="372"/>
    </location>
</feature>
<dbReference type="OrthoDB" id="10264777at2759"/>
<evidence type="ECO:0000256" key="5">
    <source>
        <dbReference type="ARBA" id="ARBA00022801"/>
    </source>
</evidence>
<evidence type="ECO:0000259" key="11">
    <source>
        <dbReference type="Pfam" id="PF01979"/>
    </source>
</evidence>
<dbReference type="Proteomes" id="UP000267027">
    <property type="component" value="Unassembled WGS sequence"/>
</dbReference>
<comment type="cofactor">
    <cofactor evidence="10">
        <name>a divalent metal cation</name>
        <dbReference type="ChEBI" id="CHEBI:60240"/>
    </cofactor>
    <text evidence="10">Binds 1 divalent metal cation per subunit.</text>
</comment>
<dbReference type="GO" id="GO:0106279">
    <property type="term" value="P:negative regulation of UDP-N-acetylglucosamine biosynthetic process"/>
    <property type="evidence" value="ECO:0007669"/>
    <property type="project" value="UniProtKB-ARBA"/>
</dbReference>
<feature type="binding site" evidence="10">
    <location>
        <position position="184"/>
    </location>
    <ligand>
        <name>Zn(2+)</name>
        <dbReference type="ChEBI" id="CHEBI:29105"/>
    </ligand>
</feature>
<dbReference type="GO" id="GO:0008448">
    <property type="term" value="F:N-acetylglucosamine-6-phosphate deacetylase activity"/>
    <property type="evidence" value="ECO:0007669"/>
    <property type="project" value="UniProtKB-UniRule"/>
</dbReference>
<dbReference type="Pfam" id="PF01979">
    <property type="entry name" value="Amidohydro_1"/>
    <property type="match status" value="1"/>
</dbReference>
<dbReference type="GO" id="GO:0006046">
    <property type="term" value="P:N-acetylglucosamine catabolic process"/>
    <property type="evidence" value="ECO:0007669"/>
    <property type="project" value="TreeGrafter"/>
</dbReference>
<dbReference type="PIRSF" id="PIRSF038994">
    <property type="entry name" value="NagA"/>
    <property type="match status" value="1"/>
</dbReference>
<dbReference type="PANTHER" id="PTHR11113">
    <property type="entry name" value="N-ACETYLGLUCOSAMINE-6-PHOSPHATE DEACETYLASE"/>
    <property type="match status" value="1"/>
</dbReference>
<dbReference type="AlphaFoldDB" id="A0A3P7HSL5"/>
<evidence type="ECO:0000313" key="13">
    <source>
        <dbReference type="Proteomes" id="UP000267027"/>
    </source>
</evidence>
<dbReference type="InterPro" id="IPR003764">
    <property type="entry name" value="GlcNAc_6-P_deAcase"/>
</dbReference>
<dbReference type="EMBL" id="UYYA01004967">
    <property type="protein sequence ID" value="VDM63871.1"/>
    <property type="molecule type" value="Genomic_DNA"/>
</dbReference>
<name>A0A3P7HSL5_ANGCS</name>
<dbReference type="EC" id="3.5.1.25" evidence="2 8"/>
<dbReference type="GO" id="GO:0046872">
    <property type="term" value="F:metal ion binding"/>
    <property type="evidence" value="ECO:0007669"/>
    <property type="project" value="UniProtKB-KW"/>
</dbReference>
<dbReference type="SUPFAM" id="SSF51338">
    <property type="entry name" value="Composite domain of metallo-dependent hydrolases"/>
    <property type="match status" value="1"/>
</dbReference>
<reference evidence="12 13" key="1">
    <citation type="submission" date="2018-11" db="EMBL/GenBank/DDBJ databases">
        <authorList>
            <consortium name="Pathogen Informatics"/>
        </authorList>
    </citation>
    <scope>NUCLEOTIDE SEQUENCE [LARGE SCALE GENOMIC DNA]</scope>
    <source>
        <strain evidence="12 13">Costa Rica</strain>
    </source>
</reference>
<dbReference type="Gene3D" id="2.30.40.10">
    <property type="entry name" value="Urease, subunit C, domain 1"/>
    <property type="match status" value="1"/>
</dbReference>
<feature type="binding site" evidence="10">
    <location>
        <position position="116"/>
    </location>
    <ligand>
        <name>Zn(2+)</name>
        <dbReference type="ChEBI" id="CHEBI:29105"/>
    </ligand>
</feature>
<dbReference type="InterPro" id="IPR032466">
    <property type="entry name" value="Metal_Hydrolase"/>
</dbReference>
<dbReference type="Gene3D" id="3.20.20.140">
    <property type="entry name" value="Metal-dependent hydrolases"/>
    <property type="match status" value="1"/>
</dbReference>
<keyword evidence="5 8" id="KW-0378">Hydrolase</keyword>
<organism evidence="12 13">
    <name type="scientific">Angiostrongylus costaricensis</name>
    <name type="common">Nematode worm</name>
    <dbReference type="NCBI Taxonomy" id="334426"/>
    <lineage>
        <taxon>Eukaryota</taxon>
        <taxon>Metazoa</taxon>
        <taxon>Ecdysozoa</taxon>
        <taxon>Nematoda</taxon>
        <taxon>Chromadorea</taxon>
        <taxon>Rhabditida</taxon>
        <taxon>Rhabditina</taxon>
        <taxon>Rhabditomorpha</taxon>
        <taxon>Strongyloidea</taxon>
        <taxon>Metastrongylidae</taxon>
        <taxon>Angiostrongylus</taxon>
    </lineage>
</organism>
<comment type="catalytic activity">
    <reaction evidence="7 8">
        <text>N-acetyl-D-glucosamine 6-phosphate + H2O = D-glucosamine 6-phosphate + acetate</text>
        <dbReference type="Rhea" id="RHEA:22936"/>
        <dbReference type="ChEBI" id="CHEBI:15377"/>
        <dbReference type="ChEBI" id="CHEBI:30089"/>
        <dbReference type="ChEBI" id="CHEBI:57513"/>
        <dbReference type="ChEBI" id="CHEBI:58725"/>
        <dbReference type="EC" id="3.5.1.25"/>
    </reaction>
</comment>
<evidence type="ECO:0000256" key="9">
    <source>
        <dbReference type="PIRSR" id="PIRSR038994-1"/>
    </source>
</evidence>
<keyword evidence="6 8" id="KW-0119">Carbohydrate metabolism</keyword>
<dbReference type="GO" id="GO:0019262">
    <property type="term" value="P:N-acetylneuraminate catabolic process"/>
    <property type="evidence" value="ECO:0007669"/>
    <property type="project" value="UniProtKB-ARBA"/>
</dbReference>
<gene>
    <name evidence="12" type="ORF">ACOC_LOCUS12286</name>
</gene>
<feature type="active site" description="Proton donor/acceptor" evidence="9">
    <location>
        <position position="266"/>
    </location>
</feature>
<feature type="binding site" evidence="10">
    <location>
        <position position="205"/>
    </location>
    <ligand>
        <name>Zn(2+)</name>
        <dbReference type="ChEBI" id="CHEBI:29105"/>
    </ligand>
</feature>
<evidence type="ECO:0000256" key="6">
    <source>
        <dbReference type="ARBA" id="ARBA00023277"/>
    </source>
</evidence>
<dbReference type="FunFam" id="3.20.20.140:FF:000023">
    <property type="entry name" value="N-acetylglucosamine-6-phosphate deacetylase"/>
    <property type="match status" value="1"/>
</dbReference>
<evidence type="ECO:0000256" key="3">
    <source>
        <dbReference type="ARBA" id="ARBA00018029"/>
    </source>
</evidence>
<evidence type="ECO:0000256" key="8">
    <source>
        <dbReference type="PIRNR" id="PIRNR038994"/>
    </source>
</evidence>
<evidence type="ECO:0000256" key="2">
    <source>
        <dbReference type="ARBA" id="ARBA00011899"/>
    </source>
</evidence>
<evidence type="ECO:0000256" key="10">
    <source>
        <dbReference type="PIRSR" id="PIRSR038994-3"/>
    </source>
</evidence>
<sequence length="379" mass="40632">MKVRNGKIVDALSVFFDERRRADIQVDCDGLILSPGFIDIQINGGFGVDFSSLTSSDEEYEQGVQLVSRKLLQYGVTSFAPTIISSAPEVYSRVLPLLARRNGSAEGTGLLGAHVEGPFISLDKRGCHPRQHVRDFGDDAVRSIEEVYGSTKNIAIVTLAPELQGSGSAIKYFCERGIIVSLGHSSAGMKDGERAVNLGAKCITHLFNAMQGYHHRDPFLIGLLTSKIMEACAIYYGIISDGVHTHDSALRIAHRTNPDGLILITDAIAALGMGDGRHKLGDCIINVTHLNAVLEGTNTVAGSVASMPHCIAHLVKAVRCPLEEALVCATEKPATLLGIQARKGVISLNADADFVLISKDVDVHATFVSGKLAYAKRSQ</sequence>
<dbReference type="CDD" id="cd00854">
    <property type="entry name" value="NagA"/>
    <property type="match status" value="1"/>
</dbReference>
<keyword evidence="4 10" id="KW-0479">Metal-binding</keyword>
<proteinExistence type="inferred from homology"/>
<dbReference type="PANTHER" id="PTHR11113:SF14">
    <property type="entry name" value="N-ACETYLGLUCOSAMINE-6-PHOSPHATE DEACETYLASE"/>
    <property type="match status" value="1"/>
</dbReference>
<dbReference type="InterPro" id="IPR011059">
    <property type="entry name" value="Metal-dep_hydrolase_composite"/>
</dbReference>
<evidence type="ECO:0000313" key="12">
    <source>
        <dbReference type="EMBL" id="VDM63871.1"/>
    </source>
</evidence>
<evidence type="ECO:0000256" key="4">
    <source>
        <dbReference type="ARBA" id="ARBA00022723"/>
    </source>
</evidence>
<protein>
    <recommendedName>
        <fullName evidence="3 8">N-acetylglucosamine-6-phosphate deacetylase</fullName>
        <ecNumber evidence="2 8">3.5.1.25</ecNumber>
    </recommendedName>
</protein>
<comment type="similarity">
    <text evidence="1 8">Belongs to the metallo-dependent hydrolases superfamily. NagA family.</text>
</comment>
<dbReference type="STRING" id="334426.A0A3P7HSL5"/>